<accession>A0A7K8G3F4</accession>
<comment type="caution">
    <text evidence="3">The sequence shown here is derived from an EMBL/GenBank/DDBJ whole genome shotgun (WGS) entry which is preliminary data.</text>
</comment>
<proteinExistence type="predicted"/>
<evidence type="ECO:0000256" key="1">
    <source>
        <dbReference type="SAM" id="MobiDB-lite"/>
    </source>
</evidence>
<protein>
    <submittedName>
        <fullName evidence="3">GDF3 factor</fullName>
    </submittedName>
</protein>
<gene>
    <name evidence="3" type="primary">Gdf3</name>
    <name evidence="3" type="ORF">ORTSPA_R15240</name>
</gene>
<feature type="non-terminal residue" evidence="3">
    <location>
        <position position="1"/>
    </location>
</feature>
<evidence type="ECO:0000313" key="4">
    <source>
        <dbReference type="Proteomes" id="UP000526602"/>
    </source>
</evidence>
<dbReference type="AlphaFoldDB" id="A0A7K8G3F4"/>
<keyword evidence="4" id="KW-1185">Reference proteome</keyword>
<sequence>RPFFVWARTGAMWLLPSLAWALLSPVLGTELSVQESFLLKSLGLSARPSPKSPVPVPPVLRRIFQKRTALPSPDTELDPCRVEEFNVPGSIVRVLADQGTATARSGLSPRPGMEPGLRSFLPCGRGSARSRRPGETPA</sequence>
<feature type="non-terminal residue" evidence="3">
    <location>
        <position position="138"/>
    </location>
</feature>
<name>A0A7K8G3F4_ORTSP</name>
<evidence type="ECO:0000256" key="2">
    <source>
        <dbReference type="SAM" id="SignalP"/>
    </source>
</evidence>
<dbReference type="Proteomes" id="UP000526602">
    <property type="component" value="Unassembled WGS sequence"/>
</dbReference>
<feature type="signal peptide" evidence="2">
    <location>
        <begin position="1"/>
        <end position="28"/>
    </location>
</feature>
<evidence type="ECO:0000313" key="3">
    <source>
        <dbReference type="EMBL" id="NXB98844.1"/>
    </source>
</evidence>
<dbReference type="EMBL" id="VZTJ01000519">
    <property type="protein sequence ID" value="NXB98844.1"/>
    <property type="molecule type" value="Genomic_DNA"/>
</dbReference>
<reference evidence="3 4" key="1">
    <citation type="submission" date="2019-09" db="EMBL/GenBank/DDBJ databases">
        <title>Bird 10,000 Genomes (B10K) Project - Family phase.</title>
        <authorList>
            <person name="Zhang G."/>
        </authorList>
    </citation>
    <scope>NUCLEOTIDE SEQUENCE [LARGE SCALE GENOMIC DNA]</scope>
    <source>
        <strain evidence="3">B10K-DU-029-32</strain>
        <tissue evidence="3">Liver or heart</tissue>
    </source>
</reference>
<keyword evidence="2" id="KW-0732">Signal</keyword>
<organism evidence="3 4">
    <name type="scientific">Orthonyx spaldingii</name>
    <name type="common">Chowchilla</name>
    <dbReference type="NCBI Taxonomy" id="38397"/>
    <lineage>
        <taxon>Eukaryota</taxon>
        <taxon>Metazoa</taxon>
        <taxon>Chordata</taxon>
        <taxon>Craniata</taxon>
        <taxon>Vertebrata</taxon>
        <taxon>Euteleostomi</taxon>
        <taxon>Archelosauria</taxon>
        <taxon>Archosauria</taxon>
        <taxon>Dinosauria</taxon>
        <taxon>Saurischia</taxon>
        <taxon>Theropoda</taxon>
        <taxon>Coelurosauria</taxon>
        <taxon>Aves</taxon>
        <taxon>Neognathae</taxon>
        <taxon>Neoaves</taxon>
        <taxon>Telluraves</taxon>
        <taxon>Australaves</taxon>
        <taxon>Passeriformes</taxon>
        <taxon>Corvoidea</taxon>
        <taxon>Orthonychidae</taxon>
        <taxon>Orthonyx</taxon>
    </lineage>
</organism>
<feature type="chain" id="PRO_5029504268" evidence="2">
    <location>
        <begin position="29"/>
        <end position="138"/>
    </location>
</feature>
<feature type="region of interest" description="Disordered" evidence="1">
    <location>
        <begin position="102"/>
        <end position="138"/>
    </location>
</feature>